<dbReference type="RefSeq" id="WP_063321026.1">
    <property type="nucleotide sequence ID" value="NZ_CP015225.1"/>
</dbReference>
<proteinExistence type="predicted"/>
<evidence type="ECO:0000256" key="2">
    <source>
        <dbReference type="ARBA" id="ARBA00023125"/>
    </source>
</evidence>
<dbReference type="PANTHER" id="PTHR47506:SF3">
    <property type="entry name" value="HTH-TYPE TRANSCRIPTIONAL REGULATOR LMRA"/>
    <property type="match status" value="1"/>
</dbReference>
<organism evidence="6 7">
    <name type="scientific">Pseudomonas fluorescens</name>
    <dbReference type="NCBI Taxonomy" id="294"/>
    <lineage>
        <taxon>Bacteria</taxon>
        <taxon>Pseudomonadati</taxon>
        <taxon>Pseudomonadota</taxon>
        <taxon>Gammaproteobacteria</taxon>
        <taxon>Pseudomonadales</taxon>
        <taxon>Pseudomonadaceae</taxon>
        <taxon>Pseudomonas</taxon>
    </lineage>
</organism>
<evidence type="ECO:0000259" key="5">
    <source>
        <dbReference type="PROSITE" id="PS50977"/>
    </source>
</evidence>
<reference evidence="7" key="1">
    <citation type="submission" date="2016-04" db="EMBL/GenBank/DDBJ databases">
        <authorList>
            <person name="Ray J."/>
            <person name="Price M."/>
            <person name="Deutschbauer A."/>
        </authorList>
    </citation>
    <scope>NUCLEOTIDE SEQUENCE [LARGE SCALE GENOMIC DNA]</scope>
    <source>
        <strain evidence="7">FW300-N2E2</strain>
    </source>
</reference>
<dbReference type="Pfam" id="PF00440">
    <property type="entry name" value="TetR_N"/>
    <property type="match status" value="1"/>
</dbReference>
<accession>A0A159ZW49</accession>
<keyword evidence="2 4" id="KW-0238">DNA-binding</keyword>
<name>A0A159ZW49_PSEFL</name>
<dbReference type="AlphaFoldDB" id="A0A159ZW49"/>
<dbReference type="Proteomes" id="UP000076083">
    <property type="component" value="Chromosome"/>
</dbReference>
<dbReference type="Gene3D" id="1.10.357.10">
    <property type="entry name" value="Tetracycline Repressor, domain 2"/>
    <property type="match status" value="1"/>
</dbReference>
<dbReference type="SUPFAM" id="SSF46689">
    <property type="entry name" value="Homeodomain-like"/>
    <property type="match status" value="1"/>
</dbReference>
<evidence type="ECO:0000256" key="1">
    <source>
        <dbReference type="ARBA" id="ARBA00023015"/>
    </source>
</evidence>
<evidence type="ECO:0000313" key="7">
    <source>
        <dbReference type="Proteomes" id="UP000076083"/>
    </source>
</evidence>
<keyword evidence="3" id="KW-0804">Transcription</keyword>
<evidence type="ECO:0000313" key="6">
    <source>
        <dbReference type="EMBL" id="AMZ70408.1"/>
    </source>
</evidence>
<dbReference type="InterPro" id="IPR036271">
    <property type="entry name" value="Tet_transcr_reg_TetR-rel_C_sf"/>
</dbReference>
<gene>
    <name evidence="6" type="ORF">TK06_04570</name>
</gene>
<evidence type="ECO:0000256" key="3">
    <source>
        <dbReference type="ARBA" id="ARBA00023163"/>
    </source>
</evidence>
<keyword evidence="1" id="KW-0805">Transcription regulation</keyword>
<feature type="DNA-binding region" description="H-T-H motif" evidence="4">
    <location>
        <begin position="42"/>
        <end position="61"/>
    </location>
</feature>
<sequence>MTNFASSFKDLRFEDIASLKPRDRILKTAIVLFNERGVHTVGIDRIIAESGVSKRTFYNYFPSKVDLIAAYLDFWHWLRFTNLNKYAARVGGDPKAELLAIFDFLEYWFSEQDFRGCAFARGLNDFNDDASKILRAKVSVHFDEWANFIMARLSLFVEPEKADIILPQFLSLITGTTVVAHASGNVKIAQLNKQIAEILLTARAG</sequence>
<protein>
    <submittedName>
        <fullName evidence="6">TetR family transcriptional regulator</fullName>
    </submittedName>
</protein>
<dbReference type="InterPro" id="IPR001647">
    <property type="entry name" value="HTH_TetR"/>
</dbReference>
<dbReference type="PRINTS" id="PR00455">
    <property type="entry name" value="HTHTETR"/>
</dbReference>
<dbReference type="GO" id="GO:0003677">
    <property type="term" value="F:DNA binding"/>
    <property type="evidence" value="ECO:0007669"/>
    <property type="project" value="UniProtKB-UniRule"/>
</dbReference>
<feature type="domain" description="HTH tetR-type" evidence="5">
    <location>
        <begin position="19"/>
        <end position="79"/>
    </location>
</feature>
<dbReference type="PANTHER" id="PTHR47506">
    <property type="entry name" value="TRANSCRIPTIONAL REGULATORY PROTEIN"/>
    <property type="match status" value="1"/>
</dbReference>
<dbReference type="EMBL" id="CP015225">
    <property type="protein sequence ID" value="AMZ70408.1"/>
    <property type="molecule type" value="Genomic_DNA"/>
</dbReference>
<dbReference type="PROSITE" id="PS50977">
    <property type="entry name" value="HTH_TETR_2"/>
    <property type="match status" value="1"/>
</dbReference>
<dbReference type="SUPFAM" id="SSF48498">
    <property type="entry name" value="Tetracyclin repressor-like, C-terminal domain"/>
    <property type="match status" value="1"/>
</dbReference>
<reference evidence="6 7" key="2">
    <citation type="journal article" date="2018" name="Nature">
        <title>Mutant phenotypes for thousands of bacterial genes of unknown function.</title>
        <authorList>
            <person name="Price M.N."/>
            <person name="Wetmore K.M."/>
            <person name="Waters R.J."/>
            <person name="Callaghan M."/>
            <person name="Ray J."/>
            <person name="Liu H."/>
            <person name="Kuehl J.V."/>
            <person name="Melnyk R.A."/>
            <person name="Lamson J.S."/>
            <person name="Suh Y."/>
            <person name="Carlson H.K."/>
            <person name="Esquivel Z."/>
            <person name="Sadeeshkumar H."/>
            <person name="Chakraborty R."/>
            <person name="Zane G.M."/>
            <person name="Rubin B.E."/>
            <person name="Wall J.D."/>
            <person name="Visel A."/>
            <person name="Bristow J."/>
            <person name="Blow M.J."/>
            <person name="Arkin A.P."/>
            <person name="Deutschbauer A.M."/>
        </authorList>
    </citation>
    <scope>NUCLEOTIDE SEQUENCE [LARGE SCALE GENOMIC DNA]</scope>
    <source>
        <strain evidence="6 7">FW300-N2E2</strain>
    </source>
</reference>
<evidence type="ECO:0000256" key="4">
    <source>
        <dbReference type="PROSITE-ProRule" id="PRU00335"/>
    </source>
</evidence>
<dbReference type="InterPro" id="IPR009057">
    <property type="entry name" value="Homeodomain-like_sf"/>
</dbReference>